<dbReference type="InterPro" id="IPR000160">
    <property type="entry name" value="GGDEF_dom"/>
</dbReference>
<sequence length="482" mass="54320">MLSLERIAQIFETSWRVSPWDPASALHITLLLSLGNRYLPIVFLARWLSGLILNIESPWLSLSAAIYVSLGHGSASYLLKRWLKIDPRLYCWRDVAWFTLIAGLIIPLVAGTLYVMTLFATDQVIQAELSERVLHEWAGESTGIMMLAPILLSILRILPWGQSHIDLSQPPPPVEIDRPSLRQGMELILSISALAFVSWLAYGIERTNLLNYDYLSFLPLILIASRRGLISGALAVLFINVVSVILVGGKVQEEEDASLALQFGLMTTSLTGVLLGAITTDRRQTEEQLHYQATHDSLTRLYNRNWFLSRLSQVIGRSRDGNAPLFAVLFLDLDRFKIVNDSLGHRVGDWLLTEVARQLQRTLRPYSQIARIGGDEFIILLEDLDSDKMASSIAEQICQELAKFYEVGEYKVFTTISLGLTLSSHGYATPEEILRDADIALYQAKARGKNQYAVFDRAMYDAVIRRSQLEQDLRQAIEKLDL</sequence>
<evidence type="ECO:0000313" key="9">
    <source>
        <dbReference type="Proteomes" id="UP000636505"/>
    </source>
</evidence>
<dbReference type="NCBIfam" id="TIGR00254">
    <property type="entry name" value="GGDEF"/>
    <property type="match status" value="1"/>
</dbReference>
<evidence type="ECO:0000313" key="8">
    <source>
        <dbReference type="EMBL" id="MBE9080250.1"/>
    </source>
</evidence>
<dbReference type="AlphaFoldDB" id="A0A8J7ATI0"/>
<dbReference type="PANTHER" id="PTHR46663:SF3">
    <property type="entry name" value="SLL0267 PROTEIN"/>
    <property type="match status" value="1"/>
</dbReference>
<evidence type="ECO:0000256" key="1">
    <source>
        <dbReference type="ARBA" id="ARBA00004651"/>
    </source>
</evidence>
<dbReference type="InterPro" id="IPR007895">
    <property type="entry name" value="MASE1"/>
</dbReference>
<feature type="transmembrane region" description="Helical" evidence="6">
    <location>
        <begin position="224"/>
        <end position="247"/>
    </location>
</feature>
<protein>
    <submittedName>
        <fullName evidence="8">Sensor domain-containing diguanylate cyclase</fullName>
    </submittedName>
</protein>
<dbReference type="Gene3D" id="3.30.70.270">
    <property type="match status" value="1"/>
</dbReference>
<organism evidence="8 9">
    <name type="scientific">Vasconcelosia minhoensis LEGE 07310</name>
    <dbReference type="NCBI Taxonomy" id="915328"/>
    <lineage>
        <taxon>Bacteria</taxon>
        <taxon>Bacillati</taxon>
        <taxon>Cyanobacteriota</taxon>
        <taxon>Cyanophyceae</taxon>
        <taxon>Nodosilineales</taxon>
        <taxon>Cymatolegaceae</taxon>
        <taxon>Vasconcelosia</taxon>
        <taxon>Vasconcelosia minhoensis</taxon>
    </lineage>
</organism>
<dbReference type="CDD" id="cd01949">
    <property type="entry name" value="GGDEF"/>
    <property type="match status" value="1"/>
</dbReference>
<evidence type="ECO:0000256" key="2">
    <source>
        <dbReference type="ARBA" id="ARBA00022475"/>
    </source>
</evidence>
<keyword evidence="5 6" id="KW-0472">Membrane</keyword>
<feature type="domain" description="GGDEF" evidence="7">
    <location>
        <begin position="324"/>
        <end position="457"/>
    </location>
</feature>
<proteinExistence type="predicted"/>
<accession>A0A8J7ATI0</accession>
<dbReference type="Pfam" id="PF00990">
    <property type="entry name" value="GGDEF"/>
    <property type="match status" value="1"/>
</dbReference>
<evidence type="ECO:0000256" key="4">
    <source>
        <dbReference type="ARBA" id="ARBA00022989"/>
    </source>
</evidence>
<dbReference type="FunFam" id="3.30.70.270:FF:000001">
    <property type="entry name" value="Diguanylate cyclase domain protein"/>
    <property type="match status" value="1"/>
</dbReference>
<dbReference type="PROSITE" id="PS50887">
    <property type="entry name" value="GGDEF"/>
    <property type="match status" value="1"/>
</dbReference>
<evidence type="ECO:0000259" key="7">
    <source>
        <dbReference type="PROSITE" id="PS50887"/>
    </source>
</evidence>
<evidence type="ECO:0000256" key="6">
    <source>
        <dbReference type="SAM" id="Phobius"/>
    </source>
</evidence>
<dbReference type="GO" id="GO:0005886">
    <property type="term" value="C:plasma membrane"/>
    <property type="evidence" value="ECO:0007669"/>
    <property type="project" value="UniProtKB-SubCell"/>
</dbReference>
<dbReference type="SMART" id="SM00267">
    <property type="entry name" value="GGDEF"/>
    <property type="match status" value="1"/>
</dbReference>
<name>A0A8J7ATI0_9CYAN</name>
<feature type="transmembrane region" description="Helical" evidence="6">
    <location>
        <begin position="137"/>
        <end position="158"/>
    </location>
</feature>
<dbReference type="Pfam" id="PF05231">
    <property type="entry name" value="MASE1"/>
    <property type="match status" value="1"/>
</dbReference>
<dbReference type="Proteomes" id="UP000636505">
    <property type="component" value="Unassembled WGS sequence"/>
</dbReference>
<keyword evidence="2" id="KW-1003">Cell membrane</keyword>
<keyword evidence="9" id="KW-1185">Reference proteome</keyword>
<dbReference type="InterPro" id="IPR052163">
    <property type="entry name" value="DGC-Regulatory_Protein"/>
</dbReference>
<dbReference type="InterPro" id="IPR043128">
    <property type="entry name" value="Rev_trsase/Diguanyl_cyclase"/>
</dbReference>
<dbReference type="EMBL" id="JADEXG010000095">
    <property type="protein sequence ID" value="MBE9080250.1"/>
    <property type="molecule type" value="Genomic_DNA"/>
</dbReference>
<reference evidence="8" key="1">
    <citation type="submission" date="2020-10" db="EMBL/GenBank/DDBJ databases">
        <authorList>
            <person name="Castelo-Branco R."/>
            <person name="Eusebio N."/>
            <person name="Adriana R."/>
            <person name="Vieira A."/>
            <person name="Brugerolle De Fraissinette N."/>
            <person name="Rezende De Castro R."/>
            <person name="Schneider M.P."/>
            <person name="Vasconcelos V."/>
            <person name="Leao P.N."/>
        </authorList>
    </citation>
    <scope>NUCLEOTIDE SEQUENCE</scope>
    <source>
        <strain evidence="8">LEGE 07310</strain>
    </source>
</reference>
<evidence type="ECO:0000256" key="3">
    <source>
        <dbReference type="ARBA" id="ARBA00022692"/>
    </source>
</evidence>
<keyword evidence="4 6" id="KW-1133">Transmembrane helix</keyword>
<comment type="caution">
    <text evidence="8">The sequence shown here is derived from an EMBL/GenBank/DDBJ whole genome shotgun (WGS) entry which is preliminary data.</text>
</comment>
<feature type="transmembrane region" description="Helical" evidence="6">
    <location>
        <begin position="95"/>
        <end position="117"/>
    </location>
</feature>
<gene>
    <name evidence="8" type="ORF">IQ241_23670</name>
</gene>
<feature type="transmembrane region" description="Helical" evidence="6">
    <location>
        <begin position="259"/>
        <end position="278"/>
    </location>
</feature>
<dbReference type="InterPro" id="IPR029787">
    <property type="entry name" value="Nucleotide_cyclase"/>
</dbReference>
<comment type="subcellular location">
    <subcellularLocation>
        <location evidence="1">Cell membrane</location>
        <topology evidence="1">Multi-pass membrane protein</topology>
    </subcellularLocation>
</comment>
<dbReference type="SUPFAM" id="SSF55073">
    <property type="entry name" value="Nucleotide cyclase"/>
    <property type="match status" value="1"/>
</dbReference>
<keyword evidence="3 6" id="KW-0812">Transmembrane</keyword>
<evidence type="ECO:0000256" key="5">
    <source>
        <dbReference type="ARBA" id="ARBA00023136"/>
    </source>
</evidence>
<feature type="transmembrane region" description="Helical" evidence="6">
    <location>
        <begin position="187"/>
        <end position="204"/>
    </location>
</feature>
<dbReference type="PANTHER" id="PTHR46663">
    <property type="entry name" value="DIGUANYLATE CYCLASE DGCT-RELATED"/>
    <property type="match status" value="1"/>
</dbReference>